<dbReference type="SMART" id="SM00589">
    <property type="entry name" value="PRY"/>
    <property type="match status" value="1"/>
</dbReference>
<dbReference type="EMBL" id="JBIYXZ010002077">
    <property type="protein sequence ID" value="KAL3055684.1"/>
    <property type="molecule type" value="Genomic_DNA"/>
</dbReference>
<dbReference type="Pfam" id="PF00622">
    <property type="entry name" value="SPRY"/>
    <property type="match status" value="1"/>
</dbReference>
<dbReference type="Pfam" id="PF13765">
    <property type="entry name" value="PRY"/>
    <property type="match status" value="1"/>
</dbReference>
<feature type="domain" description="RING-type" evidence="8">
    <location>
        <begin position="15"/>
        <end position="58"/>
    </location>
</feature>
<keyword evidence="4" id="KW-0862">Zinc</keyword>
<organism evidence="10 11">
    <name type="scientific">Pagothenia borchgrevinki</name>
    <name type="common">Bald rockcod</name>
    <name type="synonym">Trematomus borchgrevinki</name>
    <dbReference type="NCBI Taxonomy" id="8213"/>
    <lineage>
        <taxon>Eukaryota</taxon>
        <taxon>Metazoa</taxon>
        <taxon>Chordata</taxon>
        <taxon>Craniata</taxon>
        <taxon>Vertebrata</taxon>
        <taxon>Euteleostomi</taxon>
        <taxon>Actinopterygii</taxon>
        <taxon>Neopterygii</taxon>
        <taxon>Teleostei</taxon>
        <taxon>Neoteleostei</taxon>
        <taxon>Acanthomorphata</taxon>
        <taxon>Eupercaria</taxon>
        <taxon>Perciformes</taxon>
        <taxon>Notothenioidei</taxon>
        <taxon>Nototheniidae</taxon>
        <taxon>Pagothenia</taxon>
    </lineage>
</organism>
<dbReference type="Pfam" id="PF15227">
    <property type="entry name" value="zf-C3HC4_4"/>
    <property type="match status" value="1"/>
</dbReference>
<protein>
    <submittedName>
        <fullName evidence="10">Uncharacterized protein</fullName>
    </submittedName>
</protein>
<keyword evidence="1" id="KW-0399">Innate immunity</keyword>
<comment type="caution">
    <text evidence="10">The sequence shown here is derived from an EMBL/GenBank/DDBJ whole genome shotgun (WGS) entry which is preliminary data.</text>
</comment>
<dbReference type="PROSITE" id="PS00518">
    <property type="entry name" value="ZF_RING_1"/>
    <property type="match status" value="1"/>
</dbReference>
<evidence type="ECO:0000313" key="11">
    <source>
        <dbReference type="Proteomes" id="UP001619887"/>
    </source>
</evidence>
<dbReference type="SUPFAM" id="SSF49899">
    <property type="entry name" value="Concanavalin A-like lectins/glucanases"/>
    <property type="match status" value="1"/>
</dbReference>
<dbReference type="InterPro" id="IPR006574">
    <property type="entry name" value="PRY"/>
</dbReference>
<dbReference type="Gene3D" id="2.60.120.920">
    <property type="match status" value="1"/>
</dbReference>
<evidence type="ECO:0000256" key="4">
    <source>
        <dbReference type="ARBA" id="ARBA00022833"/>
    </source>
</evidence>
<dbReference type="SUPFAM" id="SSF57850">
    <property type="entry name" value="RING/U-box"/>
    <property type="match status" value="1"/>
</dbReference>
<dbReference type="SMART" id="SM00184">
    <property type="entry name" value="RING"/>
    <property type="match status" value="1"/>
</dbReference>
<gene>
    <name evidence="10" type="ORF">OYC64_018374</name>
</gene>
<evidence type="ECO:0000256" key="3">
    <source>
        <dbReference type="ARBA" id="ARBA00022771"/>
    </source>
</evidence>
<accession>A0ABD2GNJ6</accession>
<keyword evidence="2" id="KW-0479">Metal-binding</keyword>
<evidence type="ECO:0000256" key="5">
    <source>
        <dbReference type="ARBA" id="ARBA00022859"/>
    </source>
</evidence>
<dbReference type="InterPro" id="IPR013320">
    <property type="entry name" value="ConA-like_dom_sf"/>
</dbReference>
<dbReference type="PROSITE" id="PS50188">
    <property type="entry name" value="B302_SPRY"/>
    <property type="match status" value="1"/>
</dbReference>
<dbReference type="GO" id="GO:0005737">
    <property type="term" value="C:cytoplasm"/>
    <property type="evidence" value="ECO:0007669"/>
    <property type="project" value="UniProtKB-ARBA"/>
</dbReference>
<dbReference type="InterPro" id="IPR003877">
    <property type="entry name" value="SPRY_dom"/>
</dbReference>
<reference evidence="10 11" key="2">
    <citation type="journal article" date="2024" name="G3 (Bethesda)">
        <title>The genome of the cryopelagic Antarctic bald notothen, Trematomus borchgrevinki.</title>
        <authorList>
            <person name="Rayamajhi N."/>
            <person name="Rivera-Colon A.G."/>
            <person name="Minhas B.F."/>
            <person name="Cheng C.C."/>
            <person name="Catchen J.M."/>
        </authorList>
    </citation>
    <scope>NUCLEOTIDE SEQUENCE [LARGE SCALE GENOMIC DNA]</scope>
    <source>
        <strain evidence="10">AGRC-2024</strain>
    </source>
</reference>
<proteinExistence type="predicted"/>
<dbReference type="PRINTS" id="PR01407">
    <property type="entry name" value="BUTYPHLNCDUF"/>
</dbReference>
<dbReference type="Pfam" id="PF25600">
    <property type="entry name" value="TRIM_CC"/>
    <property type="match status" value="1"/>
</dbReference>
<evidence type="ECO:0000259" key="8">
    <source>
        <dbReference type="PROSITE" id="PS50089"/>
    </source>
</evidence>
<name>A0ABD2GNJ6_PAGBO</name>
<evidence type="ECO:0000313" key="10">
    <source>
        <dbReference type="EMBL" id="KAL3055684.1"/>
    </source>
</evidence>
<dbReference type="InterPro" id="IPR003879">
    <property type="entry name" value="Butyrophylin_SPRY"/>
</dbReference>
<evidence type="ECO:0000256" key="6">
    <source>
        <dbReference type="PROSITE-ProRule" id="PRU00175"/>
    </source>
</evidence>
<reference evidence="10 11" key="1">
    <citation type="journal article" date="2022" name="G3 (Bethesda)">
        <title>Evaluating Illumina-, Nanopore-, and PacBio-based genome assembly strategies with the bald notothen, Trematomus borchgrevinki.</title>
        <authorList>
            <person name="Rayamajhi N."/>
            <person name="Cheng C.C."/>
            <person name="Catchen J.M."/>
        </authorList>
    </citation>
    <scope>NUCLEOTIDE SEQUENCE [LARGE SCALE GENOMIC DNA]</scope>
    <source>
        <strain evidence="10">AGRC-2024</strain>
    </source>
</reference>
<dbReference type="GO" id="GO:0008270">
    <property type="term" value="F:zinc ion binding"/>
    <property type="evidence" value="ECO:0007669"/>
    <property type="project" value="UniProtKB-KW"/>
</dbReference>
<keyword evidence="11" id="KW-1185">Reference proteome</keyword>
<feature type="domain" description="B30.2/SPRY" evidence="9">
    <location>
        <begin position="263"/>
        <end position="454"/>
    </location>
</feature>
<dbReference type="InterPro" id="IPR013083">
    <property type="entry name" value="Znf_RING/FYVE/PHD"/>
</dbReference>
<dbReference type="AlphaFoldDB" id="A0ABD2GNJ6"/>
<keyword evidence="7" id="KW-0175">Coiled coil</keyword>
<dbReference type="Gene3D" id="3.30.40.10">
    <property type="entry name" value="Zinc/RING finger domain, C3HC4 (zinc finger)"/>
    <property type="match status" value="1"/>
</dbReference>
<feature type="coiled-coil region" evidence="7">
    <location>
        <begin position="155"/>
        <end position="196"/>
    </location>
</feature>
<dbReference type="PANTHER" id="PTHR25465:SF5">
    <property type="entry name" value="E3 UBIQUITIN_ISG15 LIGASE TRIM25-RELATED"/>
    <property type="match status" value="1"/>
</dbReference>
<keyword evidence="5" id="KW-0391">Immunity</keyword>
<dbReference type="Proteomes" id="UP001619887">
    <property type="component" value="Unassembled WGS sequence"/>
</dbReference>
<sequence length="454" mass="52186">MSQKGAQLDLDSISCSICLDVMKDPVTIPCGHSYCMGCIKNYWDGEKQNEKESCPQCRKAFTPRPDLVKNTMLAFLVEQLKKTGLLDVERTETQKELGVSRQNIQKRIQDRETYVKLLKEEEKAINRFANKAMKDSQGKFAVWNIIMMKICSDVKQKIISQREIERNRVRNLQKKLENEISELKSREAELKKLSQGEDLNQLQQIYNSLPPLSESTDTSSIKIRPLRYFDGVAVEASSAIEQLDEFMDSMSANLLMLVSEVDVLMLKPEPTTKAEFRTLTRRLTMDPDTAHPHLDLSMEDTRVTDINQLRRPCADHPDRFEVHKQVLNEEAIVGRCYVEIEWGGSMVDVALAYWSNERKGDNNEVRFGFNQKSWVLRCTEGGFHFAHNCETVKYPAIEFNRVGIFLDHSAGVLCFYKIKGDTMTLLHRVQTTFTEPLYLGFTFYDNAGDYAEIV</sequence>
<evidence type="ECO:0000256" key="1">
    <source>
        <dbReference type="ARBA" id="ARBA00022588"/>
    </source>
</evidence>
<dbReference type="InterPro" id="IPR051051">
    <property type="entry name" value="E3_ubiq-ligase_TRIM/RNF"/>
</dbReference>
<dbReference type="PROSITE" id="PS50089">
    <property type="entry name" value="ZF_RING_2"/>
    <property type="match status" value="1"/>
</dbReference>
<dbReference type="InterPro" id="IPR001870">
    <property type="entry name" value="B30.2/SPRY"/>
</dbReference>
<evidence type="ECO:0000256" key="7">
    <source>
        <dbReference type="SAM" id="Coils"/>
    </source>
</evidence>
<dbReference type="InterPro" id="IPR001841">
    <property type="entry name" value="Znf_RING"/>
</dbReference>
<evidence type="ECO:0000259" key="9">
    <source>
        <dbReference type="PROSITE" id="PS50188"/>
    </source>
</evidence>
<dbReference type="PANTHER" id="PTHR25465">
    <property type="entry name" value="B-BOX DOMAIN CONTAINING"/>
    <property type="match status" value="1"/>
</dbReference>
<dbReference type="InterPro" id="IPR043136">
    <property type="entry name" value="B30.2/SPRY_sf"/>
</dbReference>
<evidence type="ECO:0000256" key="2">
    <source>
        <dbReference type="ARBA" id="ARBA00022723"/>
    </source>
</evidence>
<dbReference type="InterPro" id="IPR058030">
    <property type="entry name" value="TRIM8/14/16/25/29/45/65_CC"/>
</dbReference>
<dbReference type="GO" id="GO:0045087">
    <property type="term" value="P:innate immune response"/>
    <property type="evidence" value="ECO:0007669"/>
    <property type="project" value="UniProtKB-KW"/>
</dbReference>
<dbReference type="InterPro" id="IPR017907">
    <property type="entry name" value="Znf_RING_CS"/>
</dbReference>
<keyword evidence="3 6" id="KW-0863">Zinc-finger</keyword>